<dbReference type="InterPro" id="IPR049623">
    <property type="entry name" value="PA_CoA_lig_proteobact_actino"/>
</dbReference>
<reference evidence="12" key="1">
    <citation type="submission" date="2022-10" db="EMBL/GenBank/DDBJ databases">
        <title>The complete genomes of actinobacterial strains from the NBC collection.</title>
        <authorList>
            <person name="Joergensen T.S."/>
            <person name="Alvarez Arevalo M."/>
            <person name="Sterndorff E.B."/>
            <person name="Faurdal D."/>
            <person name="Vuksanovic O."/>
            <person name="Mourched A.-S."/>
            <person name="Charusanti P."/>
            <person name="Shaw S."/>
            <person name="Blin K."/>
            <person name="Weber T."/>
        </authorList>
    </citation>
    <scope>NUCLEOTIDE SEQUENCE</scope>
    <source>
        <strain evidence="12">NBC_00148</strain>
    </source>
</reference>
<dbReference type="AlphaFoldDB" id="A0AAU1LK97"/>
<dbReference type="GO" id="GO:0000166">
    <property type="term" value="F:nucleotide binding"/>
    <property type="evidence" value="ECO:0007669"/>
    <property type="project" value="UniProtKB-KW"/>
</dbReference>
<dbReference type="SUPFAM" id="SSF56801">
    <property type="entry name" value="Acetyl-CoA synthetase-like"/>
    <property type="match status" value="1"/>
</dbReference>
<dbReference type="CDD" id="cd05913">
    <property type="entry name" value="PaaK"/>
    <property type="match status" value="1"/>
</dbReference>
<sequence length="429" mass="47602">MTALLDAGERLGRDELEALQLERLRATLRHAYENVGFYRAAFDKAGLHPEDCRTLADLSRFPFTVKADLRDNYPFGMFAVPEDRVRRIHASSGTTGRPTVVGYTERDLDTWADVVARSIRAAGGRPGHKAHVAYGYGLFTGGLGAHYGAERLGCTVIPASGGMTARQVQLIQDFRPEIIMITPSYMLTLLDEFERQGVDPRSTSLKVGIFGAEPWTEQMRGEIEERFAIDAVDIYGLSEVMGPGVAQECVETKDGLHIWEDHFYPEVVDPFTGEVLPDGEEGELVFTSLTKEAMPVIRYRTRDLTRLLPGTARVFRRMEKVTGRSDDMVILRGVNLFPTQIEEIVLRTPGVAPHFQLRLTRQGRMDALTVRAEARTGASTAEREAAARSIAAAVKDGVGVSVEVEIVDPETLERSVGKIKRIVDLREAR</sequence>
<dbReference type="GO" id="GO:0010124">
    <property type="term" value="P:phenylacetate catabolic process"/>
    <property type="evidence" value="ECO:0007669"/>
    <property type="project" value="UniProtKB-UniRule"/>
</dbReference>
<gene>
    <name evidence="12" type="primary">paaF</name>
    <name evidence="12" type="ORF">OG222_00610</name>
</gene>
<evidence type="ECO:0000259" key="11">
    <source>
        <dbReference type="Pfam" id="PF14535"/>
    </source>
</evidence>
<dbReference type="InterPro" id="IPR000873">
    <property type="entry name" value="AMP-dep_synth/lig_dom"/>
</dbReference>
<dbReference type="Gene3D" id="3.40.50.12780">
    <property type="entry name" value="N-terminal domain of ligase-like"/>
    <property type="match status" value="1"/>
</dbReference>
<dbReference type="EC" id="6.2.1.30" evidence="6 9"/>
<dbReference type="PANTHER" id="PTHR43439:SF1">
    <property type="entry name" value="PHENYLACETATE-COENZYME A LIGASE"/>
    <property type="match status" value="1"/>
</dbReference>
<dbReference type="NCBIfam" id="TIGR02155">
    <property type="entry name" value="PA_CoA_ligase"/>
    <property type="match status" value="1"/>
</dbReference>
<feature type="domain" description="AMP-dependent ligase C-terminal" evidence="11">
    <location>
        <begin position="333"/>
        <end position="426"/>
    </location>
</feature>
<dbReference type="InterPro" id="IPR028154">
    <property type="entry name" value="AMP-dep_Lig_C"/>
</dbReference>
<proteinExistence type="inferred from homology"/>
<comment type="subunit">
    <text evidence="1">Monomer.</text>
</comment>
<keyword evidence="3 9" id="KW-0547">Nucleotide-binding</keyword>
<dbReference type="InterPro" id="IPR042099">
    <property type="entry name" value="ANL_N_sf"/>
</dbReference>
<dbReference type="InterPro" id="IPR051414">
    <property type="entry name" value="Adenylate-forming_Reductase"/>
</dbReference>
<dbReference type="FunFam" id="3.40.50.12780:FF:000016">
    <property type="entry name" value="Phenylacetate-coenzyme A ligase"/>
    <property type="match status" value="1"/>
</dbReference>
<dbReference type="PANTHER" id="PTHR43439">
    <property type="entry name" value="PHENYLACETATE-COENZYME A LIGASE"/>
    <property type="match status" value="1"/>
</dbReference>
<evidence type="ECO:0000256" key="4">
    <source>
        <dbReference type="ARBA" id="ARBA00060591"/>
    </source>
</evidence>
<evidence type="ECO:0000256" key="7">
    <source>
        <dbReference type="ARBA" id="ARBA00068695"/>
    </source>
</evidence>
<comment type="similarity">
    <text evidence="5 9">Belongs to the phenylacetyl-CoA ligase family.</text>
</comment>
<dbReference type="PIRSF" id="PIRSF006444">
    <property type="entry name" value="PaaK"/>
    <property type="match status" value="1"/>
</dbReference>
<evidence type="ECO:0000256" key="6">
    <source>
        <dbReference type="ARBA" id="ARBA00066629"/>
    </source>
</evidence>
<organism evidence="12">
    <name type="scientific">Streptomyces sp. NBC_00148</name>
    <dbReference type="NCBI Taxonomy" id="2903626"/>
    <lineage>
        <taxon>Bacteria</taxon>
        <taxon>Bacillati</taxon>
        <taxon>Actinomycetota</taxon>
        <taxon>Actinomycetes</taxon>
        <taxon>Kitasatosporales</taxon>
        <taxon>Streptomycetaceae</taxon>
        <taxon>Streptomyces</taxon>
    </lineage>
</organism>
<keyword evidence="2 9" id="KW-0436">Ligase</keyword>
<evidence type="ECO:0000259" key="10">
    <source>
        <dbReference type="Pfam" id="PF00501"/>
    </source>
</evidence>
<feature type="domain" description="AMP-dependent synthetase/ligase" evidence="10">
    <location>
        <begin position="85"/>
        <end position="287"/>
    </location>
</feature>
<evidence type="ECO:0000256" key="2">
    <source>
        <dbReference type="ARBA" id="ARBA00022598"/>
    </source>
</evidence>
<dbReference type="InterPro" id="IPR045851">
    <property type="entry name" value="AMP-bd_C_sf"/>
</dbReference>
<dbReference type="GO" id="GO:0047475">
    <property type="term" value="F:phenylacetate-CoA ligase activity"/>
    <property type="evidence" value="ECO:0007669"/>
    <property type="project" value="UniProtKB-EC"/>
</dbReference>
<evidence type="ECO:0000256" key="9">
    <source>
        <dbReference type="PIRNR" id="PIRNR006444"/>
    </source>
</evidence>
<evidence type="ECO:0000313" key="12">
    <source>
        <dbReference type="EMBL" id="WTQ71660.1"/>
    </source>
</evidence>
<dbReference type="EMBL" id="CP108169">
    <property type="protein sequence ID" value="WTQ71660.1"/>
    <property type="molecule type" value="Genomic_DNA"/>
</dbReference>
<comment type="pathway">
    <text evidence="4 9">Aromatic compound metabolism; phenylacetate degradation.</text>
</comment>
<protein>
    <recommendedName>
        <fullName evidence="7 9">Phenylacetate-coenzyme A ligase</fullName>
        <ecNumber evidence="6 9">6.2.1.30</ecNumber>
    </recommendedName>
    <alternativeName>
        <fullName evidence="8 9">Phenylacetyl-CoA ligase</fullName>
    </alternativeName>
</protein>
<comment type="function">
    <text evidence="9">Catalyzes the activation of phenylacetic acid (PA) to phenylacetyl-CoA (PA-CoA).</text>
</comment>
<evidence type="ECO:0000256" key="5">
    <source>
        <dbReference type="ARBA" id="ARBA00061566"/>
    </source>
</evidence>
<name>A0AAU1LK97_9ACTN</name>
<comment type="catalytic activity">
    <reaction evidence="9">
        <text>2-phenylacetate + ATP + CoA = phenylacetyl-CoA + AMP + diphosphate</text>
        <dbReference type="Rhea" id="RHEA:20956"/>
        <dbReference type="ChEBI" id="CHEBI:18401"/>
        <dbReference type="ChEBI" id="CHEBI:30616"/>
        <dbReference type="ChEBI" id="CHEBI:33019"/>
        <dbReference type="ChEBI" id="CHEBI:57287"/>
        <dbReference type="ChEBI" id="CHEBI:57390"/>
        <dbReference type="ChEBI" id="CHEBI:456215"/>
        <dbReference type="EC" id="6.2.1.30"/>
    </reaction>
</comment>
<evidence type="ECO:0000256" key="3">
    <source>
        <dbReference type="ARBA" id="ARBA00022741"/>
    </source>
</evidence>
<accession>A0AAU1LK97</accession>
<dbReference type="Gene3D" id="3.30.300.30">
    <property type="match status" value="1"/>
</dbReference>
<dbReference type="Pfam" id="PF14535">
    <property type="entry name" value="AMP-binding_C_2"/>
    <property type="match status" value="1"/>
</dbReference>
<dbReference type="Pfam" id="PF00501">
    <property type="entry name" value="AMP-binding"/>
    <property type="match status" value="1"/>
</dbReference>
<evidence type="ECO:0000256" key="1">
    <source>
        <dbReference type="ARBA" id="ARBA00011245"/>
    </source>
</evidence>
<dbReference type="InterPro" id="IPR011880">
    <property type="entry name" value="PA_CoA_ligase"/>
</dbReference>
<evidence type="ECO:0000256" key="8">
    <source>
        <dbReference type="ARBA" id="ARBA00075111"/>
    </source>
</evidence>